<dbReference type="SMART" id="SM00327">
    <property type="entry name" value="VWA"/>
    <property type="match status" value="1"/>
</dbReference>
<dbReference type="Pfam" id="PF11775">
    <property type="entry name" value="CobT_C"/>
    <property type="match status" value="1"/>
</dbReference>
<dbReference type="SUPFAM" id="SSF53300">
    <property type="entry name" value="vWA-like"/>
    <property type="match status" value="1"/>
</dbReference>
<feature type="compositionally biased region" description="Polar residues" evidence="1">
    <location>
        <begin position="308"/>
        <end position="318"/>
    </location>
</feature>
<feature type="region of interest" description="Disordered" evidence="1">
    <location>
        <begin position="289"/>
        <end position="349"/>
    </location>
</feature>
<dbReference type="InterPro" id="IPR051928">
    <property type="entry name" value="NorD/CobT"/>
</dbReference>
<dbReference type="InterPro" id="IPR002035">
    <property type="entry name" value="VWF_A"/>
</dbReference>
<evidence type="ECO:0000259" key="2">
    <source>
        <dbReference type="SMART" id="SM00327"/>
    </source>
</evidence>
<keyword evidence="4" id="KW-1185">Reference proteome</keyword>
<name>A0ABZ0KRT1_9BACL</name>
<feature type="domain" description="VWFA" evidence="2">
    <location>
        <begin position="439"/>
        <end position="625"/>
    </location>
</feature>
<evidence type="ECO:0000256" key="1">
    <source>
        <dbReference type="SAM" id="MobiDB-lite"/>
    </source>
</evidence>
<reference evidence="3 4" key="1">
    <citation type="submission" date="2023-01" db="EMBL/GenBank/DDBJ databases">
        <title>Sporosarcina sp. nov., isolated from Korean tranditional fermented seafood 'Jeotgal'.</title>
        <authorList>
            <person name="Yang A.-I."/>
        </authorList>
    </citation>
    <scope>NUCLEOTIDE SEQUENCE [LARGE SCALE GENOMIC DNA]</scope>
    <source>
        <strain evidence="3 4">B2O-1</strain>
    </source>
</reference>
<dbReference type="Gene3D" id="3.40.50.410">
    <property type="entry name" value="von Willebrand factor, type A domain"/>
    <property type="match status" value="1"/>
</dbReference>
<accession>A0ABZ0KRT1</accession>
<protein>
    <submittedName>
        <fullName evidence="3">VWA domain-containing protein</fullName>
    </submittedName>
</protein>
<dbReference type="EMBL" id="CP116341">
    <property type="protein sequence ID" value="WOV82866.1"/>
    <property type="molecule type" value="Genomic_DNA"/>
</dbReference>
<proteinExistence type="predicted"/>
<feature type="compositionally biased region" description="Basic and acidic residues" evidence="1">
    <location>
        <begin position="319"/>
        <end position="341"/>
    </location>
</feature>
<evidence type="ECO:0000313" key="3">
    <source>
        <dbReference type="EMBL" id="WOV82866.1"/>
    </source>
</evidence>
<dbReference type="Proteomes" id="UP001303532">
    <property type="component" value="Chromosome"/>
</dbReference>
<gene>
    <name evidence="3" type="ORF">PGH26_07895</name>
</gene>
<dbReference type="PANTHER" id="PTHR41248">
    <property type="entry name" value="NORD PROTEIN"/>
    <property type="match status" value="1"/>
</dbReference>
<sequence>MDKVNRFIQFNDESVETRKILLYERIAQSLANAPFVKITERQLIEYQPKDATLAMSVFWRHRTERVTHLGRLSDIYLLAAGFYRQFDLAAWRAFTLEMKSSHHPKLAGQLLMMLEEFRLMESIQKTRIGTQKAFAVRSEVYAEFHKDRLLSNAQRGFGADALINQLFLDIHIGMTASPHESFDHIPMERIRQIIQSAYELKTTSQSAFLAKRIIELVEEQLTGDVILPLYTFGESFEDGTEMNTDVRAMSDPDELENQDVKETIEEEFRTWHQKTEEEKGTYLEFELQQGTQGAADAAEASPGDDNTEVQQFGMGSSEGNDKEGMPKQEADLTGDRSEETTAKAGSDYGSAHTHVTFKITKMPNAGEASSAILLNEWRTEHLPIVRALVTEMKKRLERKKQRKRENLTKGRLSSKLTTMLTDERPKPFYRKSAPSPELNAVFGLLVDGSASMIDKVDETKEAVVLFHDVLRKLHVSHEITAYYEDAFEASKEEQPNFFEVMHTFEETNIDSGPAIMNFEAHEDNRDGFAIRWMAKRLAKRSEQHKFLLVFSDGEPSAFGYDRNGIIDTAEAVWEAEKQGISVVHLFLSGQQPTENQKELFAAMFGNKTASSDSVEEFASQTLRILRKLLAIAAQ</sequence>
<organism evidence="3 4">
    <name type="scientific">Sporosarcina jeotgali</name>
    <dbReference type="NCBI Taxonomy" id="3020056"/>
    <lineage>
        <taxon>Bacteria</taxon>
        <taxon>Bacillati</taxon>
        <taxon>Bacillota</taxon>
        <taxon>Bacilli</taxon>
        <taxon>Bacillales</taxon>
        <taxon>Caryophanaceae</taxon>
        <taxon>Sporosarcina</taxon>
    </lineage>
</organism>
<dbReference type="RefSeq" id="WP_323690536.1">
    <property type="nucleotide sequence ID" value="NZ_CP116341.1"/>
</dbReference>
<dbReference type="InterPro" id="IPR036465">
    <property type="entry name" value="vWFA_dom_sf"/>
</dbReference>
<dbReference type="PANTHER" id="PTHR41248:SF1">
    <property type="entry name" value="NORD PROTEIN"/>
    <property type="match status" value="1"/>
</dbReference>
<evidence type="ECO:0000313" key="4">
    <source>
        <dbReference type="Proteomes" id="UP001303532"/>
    </source>
</evidence>
<dbReference type="CDD" id="cd01454">
    <property type="entry name" value="vWA_norD_type"/>
    <property type="match status" value="1"/>
</dbReference>
<dbReference type="InterPro" id="IPR025861">
    <property type="entry name" value="CobT_VWA_dom"/>
</dbReference>